<feature type="compositionally biased region" description="Low complexity" evidence="7">
    <location>
        <begin position="77"/>
        <end position="100"/>
    </location>
</feature>
<protein>
    <submittedName>
        <fullName evidence="9">T-box transcription factor 1</fullName>
    </submittedName>
</protein>
<dbReference type="InterPro" id="IPR046360">
    <property type="entry name" value="T-box_DNA-bd"/>
</dbReference>
<evidence type="ECO:0000256" key="2">
    <source>
        <dbReference type="ARBA" id="ARBA00023015"/>
    </source>
</evidence>
<dbReference type="GO" id="GO:0005634">
    <property type="term" value="C:nucleus"/>
    <property type="evidence" value="ECO:0007669"/>
    <property type="project" value="UniProtKB-SubCell"/>
</dbReference>
<dbReference type="PROSITE" id="PS50252">
    <property type="entry name" value="TBOX_3"/>
    <property type="match status" value="1"/>
</dbReference>
<dbReference type="GO" id="GO:0000785">
    <property type="term" value="C:chromatin"/>
    <property type="evidence" value="ECO:0007669"/>
    <property type="project" value="TreeGrafter"/>
</dbReference>
<evidence type="ECO:0000256" key="5">
    <source>
        <dbReference type="ARBA" id="ARBA00023242"/>
    </source>
</evidence>
<keyword evidence="5 6" id="KW-0539">Nucleus</keyword>
<dbReference type="SUPFAM" id="SSF49417">
    <property type="entry name" value="p53-like transcription factors"/>
    <property type="match status" value="1"/>
</dbReference>
<evidence type="ECO:0000256" key="4">
    <source>
        <dbReference type="ARBA" id="ARBA00023163"/>
    </source>
</evidence>
<evidence type="ECO:0000259" key="8">
    <source>
        <dbReference type="PROSITE" id="PS50252"/>
    </source>
</evidence>
<dbReference type="Proteomes" id="UP000664940">
    <property type="component" value="Unassembled WGS sequence"/>
</dbReference>
<dbReference type="GO" id="GO:0001708">
    <property type="term" value="P:cell fate specification"/>
    <property type="evidence" value="ECO:0007669"/>
    <property type="project" value="TreeGrafter"/>
</dbReference>
<dbReference type="InterPro" id="IPR001699">
    <property type="entry name" value="TF_T-box"/>
</dbReference>
<gene>
    <name evidence="9" type="ORF">HJG60_018632</name>
</gene>
<evidence type="ECO:0000256" key="1">
    <source>
        <dbReference type="ARBA" id="ARBA00022473"/>
    </source>
</evidence>
<comment type="caution">
    <text evidence="6">Lacks conserved residue(s) required for the propagation of feature annotation.</text>
</comment>
<evidence type="ECO:0000313" key="10">
    <source>
        <dbReference type="Proteomes" id="UP000664940"/>
    </source>
</evidence>
<dbReference type="Gene3D" id="2.60.40.820">
    <property type="entry name" value="Transcription factor, T-box"/>
    <property type="match status" value="1"/>
</dbReference>
<comment type="caution">
    <text evidence="9">The sequence shown here is derived from an EMBL/GenBank/DDBJ whole genome shotgun (WGS) entry which is preliminary data.</text>
</comment>
<feature type="compositionally biased region" description="Pro residues" evidence="7">
    <location>
        <begin position="66"/>
        <end position="76"/>
    </location>
</feature>
<keyword evidence="1" id="KW-0217">Developmental protein</keyword>
<evidence type="ECO:0000313" key="9">
    <source>
        <dbReference type="EMBL" id="KAF6083202.1"/>
    </source>
</evidence>
<dbReference type="PANTHER" id="PTHR11267">
    <property type="entry name" value="T-BOX PROTEIN-RELATED"/>
    <property type="match status" value="1"/>
</dbReference>
<dbReference type="GO" id="GO:0000978">
    <property type="term" value="F:RNA polymerase II cis-regulatory region sequence-specific DNA binding"/>
    <property type="evidence" value="ECO:0007669"/>
    <property type="project" value="InterPro"/>
</dbReference>
<keyword evidence="2" id="KW-0805">Transcription regulation</keyword>
<dbReference type="PANTHER" id="PTHR11267:SF104">
    <property type="entry name" value="T-BOX TRANSCRIPTION FACTOR TBX1"/>
    <property type="match status" value="1"/>
</dbReference>
<feature type="domain" description="T-box" evidence="8">
    <location>
        <begin position="121"/>
        <end position="143"/>
    </location>
</feature>
<name>A0A833YV70_9CHIR</name>
<dbReference type="GO" id="GO:0000981">
    <property type="term" value="F:DNA-binding transcription factor activity, RNA polymerase II-specific"/>
    <property type="evidence" value="ECO:0007669"/>
    <property type="project" value="TreeGrafter"/>
</dbReference>
<comment type="subcellular location">
    <subcellularLocation>
        <location evidence="6">Nucleus</location>
    </subcellularLocation>
</comment>
<feature type="region of interest" description="Disordered" evidence="7">
    <location>
        <begin position="38"/>
        <end position="100"/>
    </location>
</feature>
<evidence type="ECO:0000256" key="3">
    <source>
        <dbReference type="ARBA" id="ARBA00023125"/>
    </source>
</evidence>
<dbReference type="EMBL" id="JABVXQ010000013">
    <property type="protein sequence ID" value="KAF6083202.1"/>
    <property type="molecule type" value="Genomic_DNA"/>
</dbReference>
<dbReference type="InterPro" id="IPR036960">
    <property type="entry name" value="T-box_sf"/>
</dbReference>
<organism evidence="9 10">
    <name type="scientific">Phyllostomus discolor</name>
    <name type="common">pale spear-nosed bat</name>
    <dbReference type="NCBI Taxonomy" id="89673"/>
    <lineage>
        <taxon>Eukaryota</taxon>
        <taxon>Metazoa</taxon>
        <taxon>Chordata</taxon>
        <taxon>Craniata</taxon>
        <taxon>Vertebrata</taxon>
        <taxon>Euteleostomi</taxon>
        <taxon>Mammalia</taxon>
        <taxon>Eutheria</taxon>
        <taxon>Laurasiatheria</taxon>
        <taxon>Chiroptera</taxon>
        <taxon>Yangochiroptera</taxon>
        <taxon>Phyllostomidae</taxon>
        <taxon>Phyllostominae</taxon>
        <taxon>Phyllostomus</taxon>
    </lineage>
</organism>
<reference evidence="9 10" key="1">
    <citation type="journal article" date="2020" name="Nature">
        <title>Six reference-quality genomes reveal evolution of bat adaptations.</title>
        <authorList>
            <person name="Jebb D."/>
            <person name="Huang Z."/>
            <person name="Pippel M."/>
            <person name="Hughes G.M."/>
            <person name="Lavrichenko K."/>
            <person name="Devanna P."/>
            <person name="Winkler S."/>
            <person name="Jermiin L.S."/>
            <person name="Skirmuntt E.C."/>
            <person name="Katzourakis A."/>
            <person name="Burkitt-Gray L."/>
            <person name="Ray D.A."/>
            <person name="Sullivan K.A.M."/>
            <person name="Roscito J.G."/>
            <person name="Kirilenko B.M."/>
            <person name="Davalos L.M."/>
            <person name="Corthals A.P."/>
            <person name="Power M.L."/>
            <person name="Jones G."/>
            <person name="Ransome R.D."/>
            <person name="Dechmann D.K.N."/>
            <person name="Locatelli A.G."/>
            <person name="Puechmaille S.J."/>
            <person name="Fedrigo O."/>
            <person name="Jarvis E.D."/>
            <person name="Hiller M."/>
            <person name="Vernes S.C."/>
            <person name="Myers E.W."/>
            <person name="Teeling E.C."/>
        </authorList>
    </citation>
    <scope>NUCLEOTIDE SEQUENCE [LARGE SCALE GENOMIC DNA]</scope>
    <source>
        <strain evidence="9">Bat1K_MPI-CBG_1</strain>
    </source>
</reference>
<evidence type="ECO:0000256" key="7">
    <source>
        <dbReference type="SAM" id="MobiDB-lite"/>
    </source>
</evidence>
<dbReference type="AlphaFoldDB" id="A0A833YV70"/>
<proteinExistence type="predicted"/>
<dbReference type="InterPro" id="IPR008967">
    <property type="entry name" value="p53-like_TF_DNA-bd_sf"/>
</dbReference>
<keyword evidence="4" id="KW-0804">Transcription</keyword>
<sequence>MISAVSSPWLTQLSHFCDVAAFTASSLSSLGAAGGFPGAASPGADPYGPREPPPRYDPCAAAAPGAPGPPPPPPHAYPFAPAAGAATSAAAEPEGPGASCAAAAKAPVKKNAKVASVSVQLEMKALWDEFNQLGTEMIVTKAGVCSPLSK</sequence>
<evidence type="ECO:0000256" key="6">
    <source>
        <dbReference type="PROSITE-ProRule" id="PRU00201"/>
    </source>
</evidence>
<dbReference type="GO" id="GO:0045893">
    <property type="term" value="P:positive regulation of DNA-templated transcription"/>
    <property type="evidence" value="ECO:0007669"/>
    <property type="project" value="InterPro"/>
</dbReference>
<keyword evidence="3 6" id="KW-0238">DNA-binding</keyword>
<accession>A0A833YV70</accession>